<proteinExistence type="predicted"/>
<dbReference type="EMBL" id="MFLD01000023">
    <property type="protein sequence ID" value="OGG59679.1"/>
    <property type="molecule type" value="Genomic_DNA"/>
</dbReference>
<dbReference type="SUPFAM" id="SSF57884">
    <property type="entry name" value="Ada DNA repair protein, N-terminal domain (N-Ada 10)"/>
    <property type="match status" value="1"/>
</dbReference>
<sequence>MGSIQEAWLKIKNLTEDFVEGWGTVLIVLLVAVGSFGLGRLSVLESAKPPVSISQAPSEANPRGMNIGGLIVASRTGSAYYFPWCAGAAKILEQNQIWFASEEKARQAGYLPAKNCKGLE</sequence>
<reference evidence="2 3" key="1">
    <citation type="journal article" date="2016" name="Nat. Commun.">
        <title>Thousands of microbial genomes shed light on interconnected biogeochemical processes in an aquifer system.</title>
        <authorList>
            <person name="Anantharaman K."/>
            <person name="Brown C.T."/>
            <person name="Hug L.A."/>
            <person name="Sharon I."/>
            <person name="Castelle C.J."/>
            <person name="Probst A.J."/>
            <person name="Thomas B.C."/>
            <person name="Singh A."/>
            <person name="Wilkins M.J."/>
            <person name="Karaoz U."/>
            <person name="Brodie E.L."/>
            <person name="Williams K.H."/>
            <person name="Hubbard S.S."/>
            <person name="Banfield J.F."/>
        </authorList>
    </citation>
    <scope>NUCLEOTIDE SEQUENCE [LARGE SCALE GENOMIC DNA]</scope>
</reference>
<keyword evidence="1" id="KW-0472">Membrane</keyword>
<keyword evidence="1" id="KW-1133">Transmembrane helix</keyword>
<feature type="transmembrane region" description="Helical" evidence="1">
    <location>
        <begin position="22"/>
        <end position="43"/>
    </location>
</feature>
<comment type="caution">
    <text evidence="2">The sequence shown here is derived from an EMBL/GenBank/DDBJ whole genome shotgun (WGS) entry which is preliminary data.</text>
</comment>
<dbReference type="AlphaFoldDB" id="A0A1F6DE30"/>
<evidence type="ECO:0000256" key="1">
    <source>
        <dbReference type="SAM" id="Phobius"/>
    </source>
</evidence>
<accession>A0A1F6DE30</accession>
<evidence type="ECO:0008006" key="4">
    <source>
        <dbReference type="Google" id="ProtNLM"/>
    </source>
</evidence>
<dbReference type="InterPro" id="IPR035451">
    <property type="entry name" value="Ada-like_dom_sf"/>
</dbReference>
<protein>
    <recommendedName>
        <fullName evidence="4">Ada DNA repair metal-binding domain-containing protein</fullName>
    </recommendedName>
</protein>
<organism evidence="2 3">
    <name type="scientific">Candidatus Kaiserbacteria bacterium RIFCSPHIGHO2_02_FULL_49_16</name>
    <dbReference type="NCBI Taxonomy" id="1798490"/>
    <lineage>
        <taxon>Bacteria</taxon>
        <taxon>Candidatus Kaiseribacteriota</taxon>
    </lineage>
</organism>
<dbReference type="Proteomes" id="UP000178042">
    <property type="component" value="Unassembled WGS sequence"/>
</dbReference>
<keyword evidence="1" id="KW-0812">Transmembrane</keyword>
<name>A0A1F6DE30_9BACT</name>
<dbReference type="Gene3D" id="3.40.10.10">
    <property type="entry name" value="DNA Methylphosphotriester Repair Domain"/>
    <property type="match status" value="1"/>
</dbReference>
<evidence type="ECO:0000313" key="2">
    <source>
        <dbReference type="EMBL" id="OGG59679.1"/>
    </source>
</evidence>
<evidence type="ECO:0000313" key="3">
    <source>
        <dbReference type="Proteomes" id="UP000178042"/>
    </source>
</evidence>
<gene>
    <name evidence="2" type="ORF">A3C86_01815</name>
</gene>